<evidence type="ECO:0000313" key="3">
    <source>
        <dbReference type="Proteomes" id="UP000276133"/>
    </source>
</evidence>
<dbReference type="EMBL" id="REGN01009390">
    <property type="protein sequence ID" value="RNA01261.1"/>
    <property type="molecule type" value="Genomic_DNA"/>
</dbReference>
<accession>A0A3M7PR56</accession>
<keyword evidence="1" id="KW-0812">Transmembrane</keyword>
<name>A0A3M7PR56_BRAPC</name>
<protein>
    <submittedName>
        <fullName evidence="2">Uncharacterized protein</fullName>
    </submittedName>
</protein>
<feature type="transmembrane region" description="Helical" evidence="1">
    <location>
        <begin position="53"/>
        <end position="71"/>
    </location>
</feature>
<dbReference type="AlphaFoldDB" id="A0A3M7PR56"/>
<dbReference type="Proteomes" id="UP000276133">
    <property type="component" value="Unassembled WGS sequence"/>
</dbReference>
<comment type="caution">
    <text evidence="2">The sequence shown here is derived from an EMBL/GenBank/DDBJ whole genome shotgun (WGS) entry which is preliminary data.</text>
</comment>
<reference evidence="2 3" key="1">
    <citation type="journal article" date="2018" name="Sci. Rep.">
        <title>Genomic signatures of local adaptation to the degree of environmental predictability in rotifers.</title>
        <authorList>
            <person name="Franch-Gras L."/>
            <person name="Hahn C."/>
            <person name="Garcia-Roger E.M."/>
            <person name="Carmona M.J."/>
            <person name="Serra M."/>
            <person name="Gomez A."/>
        </authorList>
    </citation>
    <scope>NUCLEOTIDE SEQUENCE [LARGE SCALE GENOMIC DNA]</scope>
    <source>
        <strain evidence="2">HYR1</strain>
    </source>
</reference>
<sequence>MVDQKIDHFYQQILNIFLGLYLTKKPLVCLYMMKSFVWVSTFFILLIPRHDASFAIGILNLLIIKFIKNLSSKQLYHKPVL</sequence>
<proteinExistence type="predicted"/>
<keyword evidence="3" id="KW-1185">Reference proteome</keyword>
<keyword evidence="1" id="KW-1133">Transmembrane helix</keyword>
<evidence type="ECO:0000313" key="2">
    <source>
        <dbReference type="EMBL" id="RNA01261.1"/>
    </source>
</evidence>
<keyword evidence="1" id="KW-0472">Membrane</keyword>
<organism evidence="2 3">
    <name type="scientific">Brachionus plicatilis</name>
    <name type="common">Marine rotifer</name>
    <name type="synonym">Brachionus muelleri</name>
    <dbReference type="NCBI Taxonomy" id="10195"/>
    <lineage>
        <taxon>Eukaryota</taxon>
        <taxon>Metazoa</taxon>
        <taxon>Spiralia</taxon>
        <taxon>Gnathifera</taxon>
        <taxon>Rotifera</taxon>
        <taxon>Eurotatoria</taxon>
        <taxon>Monogononta</taxon>
        <taxon>Pseudotrocha</taxon>
        <taxon>Ploima</taxon>
        <taxon>Brachionidae</taxon>
        <taxon>Brachionus</taxon>
    </lineage>
</organism>
<evidence type="ECO:0000256" key="1">
    <source>
        <dbReference type="SAM" id="Phobius"/>
    </source>
</evidence>
<gene>
    <name evidence="2" type="ORF">BpHYR1_014076</name>
</gene>